<dbReference type="PROSITE" id="PS50280">
    <property type="entry name" value="SET"/>
    <property type="match status" value="1"/>
</dbReference>
<dbReference type="SUPFAM" id="SSF82199">
    <property type="entry name" value="SET domain"/>
    <property type="match status" value="1"/>
</dbReference>
<feature type="domain" description="SET" evidence="3">
    <location>
        <begin position="762"/>
        <end position="916"/>
    </location>
</feature>
<feature type="compositionally biased region" description="Basic residues" evidence="2">
    <location>
        <begin position="117"/>
        <end position="127"/>
    </location>
</feature>
<dbReference type="InterPro" id="IPR046341">
    <property type="entry name" value="SET_dom_sf"/>
</dbReference>
<evidence type="ECO:0000259" key="3">
    <source>
        <dbReference type="PROSITE" id="PS50280"/>
    </source>
</evidence>
<proteinExistence type="predicted"/>
<reference evidence="4 5" key="1">
    <citation type="journal article" date="2015" name="Genome Biol. Evol.">
        <title>Comparative Genomics of a Bacterivorous Green Alga Reveals Evolutionary Causalities and Consequences of Phago-Mixotrophic Mode of Nutrition.</title>
        <authorList>
            <person name="Burns J.A."/>
            <person name="Paasch A."/>
            <person name="Narechania A."/>
            <person name="Kim E."/>
        </authorList>
    </citation>
    <scope>NUCLEOTIDE SEQUENCE [LARGE SCALE GENOMIC DNA]</scope>
    <source>
        <strain evidence="4 5">PLY_AMNH</strain>
    </source>
</reference>
<feature type="region of interest" description="Disordered" evidence="2">
    <location>
        <begin position="626"/>
        <end position="656"/>
    </location>
</feature>
<dbReference type="Gene3D" id="2.170.270.10">
    <property type="entry name" value="SET domain"/>
    <property type="match status" value="1"/>
</dbReference>
<gene>
    <name evidence="4" type="ORF">CYMTET_16060</name>
</gene>
<keyword evidence="1" id="KW-0175">Coiled coil</keyword>
<name>A0AAE0GEA0_9CHLO</name>
<dbReference type="EMBL" id="LGRX02006991">
    <property type="protein sequence ID" value="KAK3275826.1"/>
    <property type="molecule type" value="Genomic_DNA"/>
</dbReference>
<dbReference type="Proteomes" id="UP001190700">
    <property type="component" value="Unassembled WGS sequence"/>
</dbReference>
<feature type="compositionally biased region" description="Basic and acidic residues" evidence="2">
    <location>
        <begin position="494"/>
        <end position="504"/>
    </location>
</feature>
<accession>A0AAE0GEA0</accession>
<protein>
    <recommendedName>
        <fullName evidence="3">SET domain-containing protein</fullName>
    </recommendedName>
</protein>
<keyword evidence="5" id="KW-1185">Reference proteome</keyword>
<evidence type="ECO:0000256" key="2">
    <source>
        <dbReference type="SAM" id="MobiDB-lite"/>
    </source>
</evidence>
<dbReference type="AlphaFoldDB" id="A0AAE0GEA0"/>
<feature type="compositionally biased region" description="Basic and acidic residues" evidence="2">
    <location>
        <begin position="128"/>
        <end position="139"/>
    </location>
</feature>
<feature type="region of interest" description="Disordered" evidence="2">
    <location>
        <begin position="117"/>
        <end position="139"/>
    </location>
</feature>
<dbReference type="InterPro" id="IPR001214">
    <property type="entry name" value="SET_dom"/>
</dbReference>
<comment type="caution">
    <text evidence="4">The sequence shown here is derived from an EMBL/GenBank/DDBJ whole genome shotgun (WGS) entry which is preliminary data.</text>
</comment>
<evidence type="ECO:0000256" key="1">
    <source>
        <dbReference type="SAM" id="Coils"/>
    </source>
</evidence>
<sequence>MGSRTRACGRVVLNKMLQVVDCNLGRPNCIVLSPPAELYAQVVANFLLKAGPKNIQEIGTVCCFQKPAGVKVTKFLLQRPDYFKVDGNTVSLNADRPKITPLSDEIAKRLEELVKKLKPKKTKKRKKTPEEREEESREAFRLRYGTDSHIVEKKVGAWFEARKERLAQALGASSTSPANSHPTEAARSFYPEDSIFNHISLDQQLESPPSGVWEVYAYGVDIDLDSYYVTKIPEESRPKCYFRASQHSNPDEGQQLALRFVGDRFMTAEFISNTLLPLDIYSQLQSCPLCPRFRPEAHPGMFSATAGCQHIVGHKALDWILEDPFEDGEPQTMRLCCHQLSHRLIASLPSAADSADMISSESDGEFETFTLNGAVERIILDGYRLAPEGILWESTLLEMGAEAGDLQMEFIPYQHYSGGCMIHFLARKISAEDAWHTTDARFPPSVQMAPARENAPQIGSHWATQLNKSESMSDSDPTLSVAPPVNMASPAHIIESDESRKVEKAACTTGNRQLPDPGLSKSQDSHSSLVFGENPGDTKPPLVTSDPAAQQASAALPGAKELPVSLELALGAFQSKMERLQQLEQDAMAWKMKEEQLELQVRGLQHQIASYEKLLHAGHSAALQPRAAGGAVNPPSESKQSFREESAMHPLGKRKADSMKEMIDLLPGAAYISEGAMTQEQRHRLGMTSGGQKALLRPSYTVSNAAQRVLEEKGPQVWKSRRVVFPVRGQMSSLLPYFVDKAALNRFVLEAVNNDGDGQVEVGLIQDTSDPCFNGFGMFAVRDLEPWELKLGYLGECKTNEEFEHEVDKDASNELEHLYTVDLECTRQWGGQDMQLVVDAWCTAGRGRYINDHRNDLTSMQEDEEEMNEEYQDGSGLPRRHQNAYFLEVVVDGIPRILVVNYRSISAGEQLLVEYGDAFVAGLQGATTRTQHLKQASLALVKKTRIQVKKEFGIF</sequence>
<evidence type="ECO:0000313" key="4">
    <source>
        <dbReference type="EMBL" id="KAK3275826.1"/>
    </source>
</evidence>
<feature type="region of interest" description="Disordered" evidence="2">
    <location>
        <begin position="490"/>
        <end position="552"/>
    </location>
</feature>
<organism evidence="4 5">
    <name type="scientific">Cymbomonas tetramitiformis</name>
    <dbReference type="NCBI Taxonomy" id="36881"/>
    <lineage>
        <taxon>Eukaryota</taxon>
        <taxon>Viridiplantae</taxon>
        <taxon>Chlorophyta</taxon>
        <taxon>Pyramimonadophyceae</taxon>
        <taxon>Pyramimonadales</taxon>
        <taxon>Pyramimonadaceae</taxon>
        <taxon>Cymbomonas</taxon>
    </lineage>
</organism>
<feature type="coiled-coil region" evidence="1">
    <location>
        <begin position="580"/>
        <end position="614"/>
    </location>
</feature>
<evidence type="ECO:0000313" key="5">
    <source>
        <dbReference type="Proteomes" id="UP001190700"/>
    </source>
</evidence>